<dbReference type="RefSeq" id="WP_345114864.1">
    <property type="nucleotide sequence ID" value="NZ_BAABDH010000041.1"/>
</dbReference>
<reference evidence="2" key="1">
    <citation type="journal article" date="2019" name="Int. J. Syst. Evol. Microbiol.">
        <title>The Global Catalogue of Microorganisms (GCM) 10K type strain sequencing project: providing services to taxonomists for standard genome sequencing and annotation.</title>
        <authorList>
            <consortium name="The Broad Institute Genomics Platform"/>
            <consortium name="The Broad Institute Genome Sequencing Center for Infectious Disease"/>
            <person name="Wu L."/>
            <person name="Ma J."/>
        </authorList>
    </citation>
    <scope>NUCLEOTIDE SEQUENCE [LARGE SCALE GENOMIC DNA]</scope>
    <source>
        <strain evidence="2">JCM 17214</strain>
    </source>
</reference>
<dbReference type="EMBL" id="BAABDH010000041">
    <property type="protein sequence ID" value="GAA3941945.1"/>
    <property type="molecule type" value="Genomic_DNA"/>
</dbReference>
<gene>
    <name evidence="1" type="ORF">GCM10022406_27260</name>
</gene>
<name>A0ABP7NBH6_9BACT</name>
<organism evidence="1 2">
    <name type="scientific">Hymenobacter algoricola</name>
    <dbReference type="NCBI Taxonomy" id="486267"/>
    <lineage>
        <taxon>Bacteria</taxon>
        <taxon>Pseudomonadati</taxon>
        <taxon>Bacteroidota</taxon>
        <taxon>Cytophagia</taxon>
        <taxon>Cytophagales</taxon>
        <taxon>Hymenobacteraceae</taxon>
        <taxon>Hymenobacter</taxon>
    </lineage>
</organism>
<proteinExistence type="predicted"/>
<sequence>MLFTIDNRRFEFLMASSVSTRDGMGWELWEYVGGDWNLLIEIFRDDQLRKIDFTAFGNIEVPFAAMEVLLNHFNENGGKDFHIYSEE</sequence>
<comment type="caution">
    <text evidence="1">The sequence shown here is derived from an EMBL/GenBank/DDBJ whole genome shotgun (WGS) entry which is preliminary data.</text>
</comment>
<keyword evidence="2" id="KW-1185">Reference proteome</keyword>
<evidence type="ECO:0000313" key="2">
    <source>
        <dbReference type="Proteomes" id="UP001499909"/>
    </source>
</evidence>
<evidence type="ECO:0000313" key="1">
    <source>
        <dbReference type="EMBL" id="GAA3941945.1"/>
    </source>
</evidence>
<accession>A0ABP7NBH6</accession>
<dbReference type="Proteomes" id="UP001499909">
    <property type="component" value="Unassembled WGS sequence"/>
</dbReference>
<protein>
    <submittedName>
        <fullName evidence="1">Uncharacterized protein</fullName>
    </submittedName>
</protein>